<name>A0A9E7QC65_9CAUD</name>
<reference evidence="1" key="1">
    <citation type="submission" date="2022-07" db="EMBL/GenBank/DDBJ databases">
        <authorList>
            <person name="Torres-Arroyo K.M."/>
            <person name="Cardona-Perez A.V."/>
            <person name="Cruz-Vazquez C.O."/>
            <person name="Davila-Rivera B.E."/>
            <person name="Flores-Rivera E.M."/>
            <person name="Morales-Rodriguez J."/>
            <person name="Ramirez-Renta G.M."/>
            <person name="Ramos-Rodriguez C.M."/>
            <person name="Rodriguez-Rivera J.M."/>
            <person name="Toledo-Marrero N."/>
            <person name="Velazquez-Nunez L.D."/>
            <person name="Velez-Alicea A.S."/>
            <person name="Vazquez E."/>
            <person name="Balish M.F."/>
            <person name="Garlena R.A."/>
            <person name="Russell D.A."/>
            <person name="Jacobs-Sera D."/>
            <person name="Hatfull G.F."/>
        </authorList>
    </citation>
    <scope>NUCLEOTIDE SEQUENCE</scope>
</reference>
<protein>
    <submittedName>
        <fullName evidence="1">Uncharacterized protein</fullName>
    </submittedName>
</protein>
<dbReference type="EMBL" id="ON970568">
    <property type="protein sequence ID" value="UVK59085.1"/>
    <property type="molecule type" value="Genomic_DNA"/>
</dbReference>
<evidence type="ECO:0000313" key="1">
    <source>
        <dbReference type="EMBL" id="UVK59085.1"/>
    </source>
</evidence>
<organism evidence="1 2">
    <name type="scientific">Microbacterium phage Cen1621</name>
    <dbReference type="NCBI Taxonomy" id="2965191"/>
    <lineage>
        <taxon>Viruses</taxon>
        <taxon>Duplodnaviria</taxon>
        <taxon>Heunggongvirae</taxon>
        <taxon>Uroviricota</taxon>
        <taxon>Caudoviricetes</taxon>
        <taxon>Casidaviridae</taxon>
        <taxon>Cenunavirus</taxon>
        <taxon>Cenunavirus Cen1621</taxon>
    </lineage>
</organism>
<keyword evidence="2" id="KW-1185">Reference proteome</keyword>
<gene>
    <name evidence="1" type="primary">70</name>
    <name evidence="1" type="ORF">SEA_CEN1621_70</name>
</gene>
<accession>A0A9E7QC65</accession>
<sequence length="81" mass="9000">MTNNKPLPTSVTRIIDGIASRQGIDGLLDYRSTMTKAVEVAERTLAKGTHEQGLAMTRTALRTGQQRIEYIDRKLAELTAR</sequence>
<dbReference type="Proteomes" id="UP001058660">
    <property type="component" value="Segment"/>
</dbReference>
<evidence type="ECO:0000313" key="2">
    <source>
        <dbReference type="Proteomes" id="UP001058660"/>
    </source>
</evidence>
<proteinExistence type="predicted"/>